<proteinExistence type="predicted"/>
<keyword evidence="7" id="KW-1185">Reference proteome</keyword>
<name>A0ABN9AVW1_9NEOB</name>
<dbReference type="SUPFAM" id="SSF57667">
    <property type="entry name" value="beta-beta-alpha zinc fingers"/>
    <property type="match status" value="1"/>
</dbReference>
<evidence type="ECO:0000313" key="6">
    <source>
        <dbReference type="EMBL" id="CAI9539422.1"/>
    </source>
</evidence>
<protein>
    <recommendedName>
        <fullName evidence="5">CHHC U11-48K-type domain-containing protein</fullName>
    </recommendedName>
</protein>
<evidence type="ECO:0000256" key="1">
    <source>
        <dbReference type="ARBA" id="ARBA00022723"/>
    </source>
</evidence>
<dbReference type="Pfam" id="PF05253">
    <property type="entry name" value="zf-U11-48K"/>
    <property type="match status" value="1"/>
</dbReference>
<evidence type="ECO:0000259" key="5">
    <source>
        <dbReference type="PROSITE" id="PS51800"/>
    </source>
</evidence>
<dbReference type="PANTHER" id="PTHR21402:SF10">
    <property type="entry name" value="U11_U12 SMALL NUCLEAR RIBONUCLEOPROTEIN 48 KDA PROTEIN"/>
    <property type="match status" value="1"/>
</dbReference>
<keyword evidence="2" id="KW-0863">Zinc-finger</keyword>
<dbReference type="PANTHER" id="PTHR21402">
    <property type="entry name" value="GAMETOCYTE SPECIFIC FACTOR 1-RELATED"/>
    <property type="match status" value="1"/>
</dbReference>
<feature type="compositionally biased region" description="Basic and acidic residues" evidence="4">
    <location>
        <begin position="248"/>
        <end position="266"/>
    </location>
</feature>
<evidence type="ECO:0000313" key="7">
    <source>
        <dbReference type="Proteomes" id="UP001162483"/>
    </source>
</evidence>
<dbReference type="PROSITE" id="PS51800">
    <property type="entry name" value="ZF_CHHC_U11_48K"/>
    <property type="match status" value="1"/>
</dbReference>
<feature type="compositionally biased region" description="Polar residues" evidence="4">
    <location>
        <begin position="269"/>
        <end position="278"/>
    </location>
</feature>
<evidence type="ECO:0000256" key="2">
    <source>
        <dbReference type="ARBA" id="ARBA00022771"/>
    </source>
</evidence>
<reference evidence="6" key="1">
    <citation type="submission" date="2023-05" db="EMBL/GenBank/DDBJ databases">
        <authorList>
            <person name="Stuckert A."/>
        </authorList>
    </citation>
    <scope>NUCLEOTIDE SEQUENCE</scope>
</reference>
<feature type="compositionally biased region" description="Basic and acidic residues" evidence="4">
    <location>
        <begin position="301"/>
        <end position="320"/>
    </location>
</feature>
<feature type="domain" description="CHHC U11-48K-type" evidence="5">
    <location>
        <begin position="47"/>
        <end position="74"/>
    </location>
</feature>
<feature type="compositionally biased region" description="Basic residues" evidence="4">
    <location>
        <begin position="284"/>
        <end position="300"/>
    </location>
</feature>
<sequence length="320" mass="37617">METLCADSRQSLVQELKQYTERCESRLNDLLRELGWEQSCPGEEQEMAICPYDCNHRMPKSFLEKHVSVCRLRKLGYSKEEQTEAYEPKFFYEKSSKPCIVLDKAKQFEIIKQAEAAAPNTSEGGLWDKSVYSSSPAEVPFNHKYAICDLTSADRLAIYDYIIQKTKLDRSGSEMNETDLFEDLTAKIKQDDDQKCPKSHLEIMAEMRDYKRRRQSYRAKNVHITKKSYTEIIRDVINVHMEELNSSWRDEMHDDASSSISREKPRSPSVESRQSGGSQMDRRRSGHRREHARSPHKRRSRERDRAFRPKKDRQDIFFIL</sequence>
<evidence type="ECO:0000256" key="3">
    <source>
        <dbReference type="ARBA" id="ARBA00022833"/>
    </source>
</evidence>
<dbReference type="EMBL" id="CATNWA010001196">
    <property type="protein sequence ID" value="CAI9539422.1"/>
    <property type="molecule type" value="Genomic_DNA"/>
</dbReference>
<feature type="region of interest" description="Disordered" evidence="4">
    <location>
        <begin position="248"/>
        <end position="320"/>
    </location>
</feature>
<comment type="caution">
    <text evidence="6">The sequence shown here is derived from an EMBL/GenBank/DDBJ whole genome shotgun (WGS) entry which is preliminary data.</text>
</comment>
<dbReference type="Proteomes" id="UP001162483">
    <property type="component" value="Unassembled WGS sequence"/>
</dbReference>
<gene>
    <name evidence="6" type="ORF">SPARVUS_LOCUS1587540</name>
</gene>
<evidence type="ECO:0000256" key="4">
    <source>
        <dbReference type="SAM" id="MobiDB-lite"/>
    </source>
</evidence>
<keyword evidence="3" id="KW-0862">Zinc</keyword>
<accession>A0ABN9AVW1</accession>
<organism evidence="6 7">
    <name type="scientific">Staurois parvus</name>
    <dbReference type="NCBI Taxonomy" id="386267"/>
    <lineage>
        <taxon>Eukaryota</taxon>
        <taxon>Metazoa</taxon>
        <taxon>Chordata</taxon>
        <taxon>Craniata</taxon>
        <taxon>Vertebrata</taxon>
        <taxon>Euteleostomi</taxon>
        <taxon>Amphibia</taxon>
        <taxon>Batrachia</taxon>
        <taxon>Anura</taxon>
        <taxon>Neobatrachia</taxon>
        <taxon>Ranoidea</taxon>
        <taxon>Ranidae</taxon>
        <taxon>Staurois</taxon>
    </lineage>
</organism>
<dbReference type="InterPro" id="IPR051591">
    <property type="entry name" value="UPF0224_FAM112_RNA_Proc"/>
</dbReference>
<keyword evidence="1" id="KW-0479">Metal-binding</keyword>
<dbReference type="InterPro" id="IPR036236">
    <property type="entry name" value="Znf_C2H2_sf"/>
</dbReference>
<dbReference type="InterPro" id="IPR022776">
    <property type="entry name" value="TRM13/UPF0224_CHHC_Znf_dom"/>
</dbReference>